<feature type="region of interest" description="Disordered" evidence="1">
    <location>
        <begin position="99"/>
        <end position="124"/>
    </location>
</feature>
<dbReference type="AlphaFoldDB" id="A0A8T1V9X1"/>
<evidence type="ECO:0000256" key="1">
    <source>
        <dbReference type="SAM" id="MobiDB-lite"/>
    </source>
</evidence>
<name>A0A8T1V9X1_9STRA</name>
<gene>
    <name evidence="2" type="ORF">PHYPSEUDO_012240</name>
</gene>
<evidence type="ECO:0000313" key="2">
    <source>
        <dbReference type="EMBL" id="KAG7377060.1"/>
    </source>
</evidence>
<dbReference type="EMBL" id="JAGDFM010000583">
    <property type="protein sequence ID" value="KAG7377060.1"/>
    <property type="molecule type" value="Genomic_DNA"/>
</dbReference>
<evidence type="ECO:0000313" key="3">
    <source>
        <dbReference type="Proteomes" id="UP000694044"/>
    </source>
</evidence>
<comment type="caution">
    <text evidence="2">The sequence shown here is derived from an EMBL/GenBank/DDBJ whole genome shotgun (WGS) entry which is preliminary data.</text>
</comment>
<proteinExistence type="predicted"/>
<sequence length="124" mass="13684">MWTKSGPRRPLAWPSRWAGSDARDAVHLLGAELLKSVQVDARLLRELVGHVRRDLIASPSVTVMRCWSHGSLLIEDGRVERRDVPVAADDGGRGFLARAAQQETQSGEKKVSEPEMMGGIHYGE</sequence>
<accession>A0A8T1V9X1</accession>
<keyword evidence="3" id="KW-1185">Reference proteome</keyword>
<reference evidence="2" key="1">
    <citation type="submission" date="2021-02" db="EMBL/GenBank/DDBJ databases">
        <authorList>
            <person name="Palmer J.M."/>
        </authorList>
    </citation>
    <scope>NUCLEOTIDE SEQUENCE</scope>
    <source>
        <strain evidence="2">SCRP734</strain>
    </source>
</reference>
<organism evidence="2 3">
    <name type="scientific">Phytophthora pseudosyringae</name>
    <dbReference type="NCBI Taxonomy" id="221518"/>
    <lineage>
        <taxon>Eukaryota</taxon>
        <taxon>Sar</taxon>
        <taxon>Stramenopiles</taxon>
        <taxon>Oomycota</taxon>
        <taxon>Peronosporomycetes</taxon>
        <taxon>Peronosporales</taxon>
        <taxon>Peronosporaceae</taxon>
        <taxon>Phytophthora</taxon>
    </lineage>
</organism>
<protein>
    <submittedName>
        <fullName evidence="2">Uncharacterized protein</fullName>
    </submittedName>
</protein>
<dbReference type="Proteomes" id="UP000694044">
    <property type="component" value="Unassembled WGS sequence"/>
</dbReference>